<organism evidence="2 3">
    <name type="scientific">Neoroseomonas marina</name>
    <dbReference type="NCBI Taxonomy" id="1232220"/>
    <lineage>
        <taxon>Bacteria</taxon>
        <taxon>Pseudomonadati</taxon>
        <taxon>Pseudomonadota</taxon>
        <taxon>Alphaproteobacteria</taxon>
        <taxon>Acetobacterales</taxon>
        <taxon>Acetobacteraceae</taxon>
        <taxon>Neoroseomonas</taxon>
    </lineage>
</organism>
<name>A0A848E6S0_9PROT</name>
<accession>A0A848E6S0</accession>
<dbReference type="Proteomes" id="UP000548582">
    <property type="component" value="Unassembled WGS sequence"/>
</dbReference>
<reference evidence="2 3" key="1">
    <citation type="submission" date="2020-03" db="EMBL/GenBank/DDBJ databases">
        <authorList>
            <person name="Sun Q."/>
        </authorList>
    </citation>
    <scope>NUCLEOTIDE SEQUENCE [LARGE SCALE GENOMIC DNA]</scope>
    <source>
        <strain evidence="2 3">JC162</strain>
    </source>
</reference>
<keyword evidence="1" id="KW-0732">Signal</keyword>
<proteinExistence type="predicted"/>
<dbReference type="SUPFAM" id="SSF53474">
    <property type="entry name" value="alpha/beta-Hydrolases"/>
    <property type="match status" value="1"/>
</dbReference>
<comment type="caution">
    <text evidence="2">The sequence shown here is derived from an EMBL/GenBank/DDBJ whole genome shotgun (WGS) entry which is preliminary data.</text>
</comment>
<evidence type="ECO:0000313" key="3">
    <source>
        <dbReference type="Proteomes" id="UP000548582"/>
    </source>
</evidence>
<feature type="signal peptide" evidence="1">
    <location>
        <begin position="1"/>
        <end position="18"/>
    </location>
</feature>
<keyword evidence="3" id="KW-1185">Reference proteome</keyword>
<dbReference type="AlphaFoldDB" id="A0A848E6S0"/>
<feature type="chain" id="PRO_5032855585" evidence="1">
    <location>
        <begin position="19"/>
        <end position="294"/>
    </location>
</feature>
<sequence length="294" mass="29817">MRAWRAAIALLLALPAAAAPLDAPQGEWREQSHAIPLPGGAVLRARACRPAGEEARPLALLTHDDPAVTAATRRSASSIASVEIFCWSNEARFFLERGMAVLAVVRRGYAPSGGRRHALGPGCPEDGAAAMARAEAADLAVALAYGRSLPGVAPEGTVLAGVGSGGWAALGLLGLPEAAGVTAAIVAAPFAPRSTAMPDAGCAPQPLAAAAGRLATGAVAPVLWLQVEGERRGSGQGRAAATAWAAAAGAPLRFEALPQPDPRGVPTPYQLINRIDDRPVPAGAAATRFLDGLR</sequence>
<protein>
    <submittedName>
        <fullName evidence="2">Uncharacterized protein</fullName>
    </submittedName>
</protein>
<evidence type="ECO:0000256" key="1">
    <source>
        <dbReference type="SAM" id="SignalP"/>
    </source>
</evidence>
<dbReference type="InterPro" id="IPR029058">
    <property type="entry name" value="AB_hydrolase_fold"/>
</dbReference>
<dbReference type="RefSeq" id="WP_170052127.1">
    <property type="nucleotide sequence ID" value="NZ_JABBKX010000001.1"/>
</dbReference>
<gene>
    <name evidence="2" type="ORF">GWK16_01085</name>
</gene>
<dbReference type="EMBL" id="JABBKX010000001">
    <property type="protein sequence ID" value="NMJ39816.1"/>
    <property type="molecule type" value="Genomic_DNA"/>
</dbReference>
<dbReference type="Gene3D" id="3.40.50.1820">
    <property type="entry name" value="alpha/beta hydrolase"/>
    <property type="match status" value="1"/>
</dbReference>
<evidence type="ECO:0000313" key="2">
    <source>
        <dbReference type="EMBL" id="NMJ39816.1"/>
    </source>
</evidence>